<keyword evidence="5 7" id="KW-0808">Transferase</keyword>
<comment type="similarity">
    <text evidence="1 5">Belongs to the purine/pyrimidine phosphoribosyltransferase family. PyrR subfamily.</text>
</comment>
<evidence type="ECO:0000256" key="4">
    <source>
        <dbReference type="ARBA" id="ARBA00023163"/>
    </source>
</evidence>
<evidence type="ECO:0000256" key="1">
    <source>
        <dbReference type="ARBA" id="ARBA00005565"/>
    </source>
</evidence>
<keyword evidence="5" id="KW-0694">RNA-binding</keyword>
<dbReference type="CDD" id="cd06223">
    <property type="entry name" value="PRTases_typeI"/>
    <property type="match status" value="1"/>
</dbReference>
<keyword evidence="3 5" id="KW-0805">Transcription regulation</keyword>
<comment type="function">
    <text evidence="5">Regulates transcriptional attenuation of the pyrimidine nucleotide (pyr) operon by binding in a uridine-dependent manner to specific sites on pyr mRNA. This disrupts an antiterminator hairpin in the RNA and favors formation of a downstream transcription terminator, leading to a reduced expression of downstream genes.</text>
</comment>
<evidence type="ECO:0000256" key="3">
    <source>
        <dbReference type="ARBA" id="ARBA00023015"/>
    </source>
</evidence>
<dbReference type="GO" id="GO:0006353">
    <property type="term" value="P:DNA-templated transcription termination"/>
    <property type="evidence" value="ECO:0007669"/>
    <property type="project" value="UniProtKB-UniRule"/>
</dbReference>
<dbReference type="GO" id="GO:0003723">
    <property type="term" value="F:RNA binding"/>
    <property type="evidence" value="ECO:0007669"/>
    <property type="project" value="UniProtKB-UniRule"/>
</dbReference>
<dbReference type="InterPro" id="IPR050137">
    <property type="entry name" value="PyrR_bifunctional"/>
</dbReference>
<evidence type="ECO:0000313" key="7">
    <source>
        <dbReference type="EMBL" id="ATW24868.1"/>
    </source>
</evidence>
<dbReference type="NCBIfam" id="NF003549">
    <property type="entry name" value="PRK05205.1-5"/>
    <property type="match status" value="1"/>
</dbReference>
<dbReference type="InterPro" id="IPR000836">
    <property type="entry name" value="PRTase_dom"/>
</dbReference>
<dbReference type="AlphaFoldDB" id="A0A3G1KQY1"/>
<comment type="catalytic activity">
    <reaction evidence="5">
        <text>UMP + diphosphate = 5-phospho-alpha-D-ribose 1-diphosphate + uracil</text>
        <dbReference type="Rhea" id="RHEA:13017"/>
        <dbReference type="ChEBI" id="CHEBI:17568"/>
        <dbReference type="ChEBI" id="CHEBI:33019"/>
        <dbReference type="ChEBI" id="CHEBI:57865"/>
        <dbReference type="ChEBI" id="CHEBI:58017"/>
        <dbReference type="EC" id="2.4.2.9"/>
    </reaction>
</comment>
<keyword evidence="8" id="KW-1185">Reference proteome</keyword>
<dbReference type="PANTHER" id="PTHR11608">
    <property type="entry name" value="BIFUNCTIONAL PROTEIN PYRR"/>
    <property type="match status" value="1"/>
</dbReference>
<organism evidence="7 8">
    <name type="scientific">Formimonas warabiya</name>
    <dbReference type="NCBI Taxonomy" id="1761012"/>
    <lineage>
        <taxon>Bacteria</taxon>
        <taxon>Bacillati</taxon>
        <taxon>Bacillota</taxon>
        <taxon>Clostridia</taxon>
        <taxon>Eubacteriales</taxon>
        <taxon>Peptococcaceae</taxon>
        <taxon>Candidatus Formimonas</taxon>
    </lineage>
</organism>
<name>A0A3G1KQY1_FORW1</name>
<dbReference type="PANTHER" id="PTHR11608:SF0">
    <property type="entry name" value="BIFUNCTIONAL PROTEIN PYRR"/>
    <property type="match status" value="1"/>
</dbReference>
<dbReference type="InterPro" id="IPR023050">
    <property type="entry name" value="PyrR"/>
</dbReference>
<evidence type="ECO:0000256" key="2">
    <source>
        <dbReference type="ARBA" id="ARBA00022472"/>
    </source>
</evidence>
<comment type="subunit">
    <text evidence="5">Homodimer and homohexamer; in equilibrium.</text>
</comment>
<dbReference type="EMBL" id="CP017634">
    <property type="protein sequence ID" value="ATW24868.1"/>
    <property type="molecule type" value="Genomic_DNA"/>
</dbReference>
<dbReference type="NCBIfam" id="NF003548">
    <property type="entry name" value="PRK05205.1-4"/>
    <property type="match status" value="1"/>
</dbReference>
<dbReference type="GO" id="GO:0004845">
    <property type="term" value="F:uracil phosphoribosyltransferase activity"/>
    <property type="evidence" value="ECO:0007669"/>
    <property type="project" value="UniProtKB-UniRule"/>
</dbReference>
<feature type="short sequence motif" description="PRPP-binding" evidence="5">
    <location>
        <begin position="101"/>
        <end position="113"/>
    </location>
</feature>
<dbReference type="HAMAP" id="MF_01219">
    <property type="entry name" value="PyrR"/>
    <property type="match status" value="1"/>
</dbReference>
<keyword evidence="2 5" id="KW-0806">Transcription termination</keyword>
<proteinExistence type="inferred from homology"/>
<keyword evidence="5 7" id="KW-0328">Glycosyltransferase</keyword>
<dbReference type="RefSeq" id="WP_148134099.1">
    <property type="nucleotide sequence ID" value="NZ_CP017634.1"/>
</dbReference>
<protein>
    <recommendedName>
        <fullName evidence="5">Bifunctional protein PyrR</fullName>
    </recommendedName>
    <domain>
        <recommendedName>
            <fullName evidence="5">Pyrimidine operon regulatory protein</fullName>
        </recommendedName>
    </domain>
    <domain>
        <recommendedName>
            <fullName evidence="5">Uracil phosphoribosyltransferase</fullName>
            <shortName evidence="5">UPRTase</shortName>
            <ecNumber evidence="5">2.4.2.9</ecNumber>
        </recommendedName>
    </domain>
</protein>
<dbReference type="EC" id="2.4.2.9" evidence="5"/>
<evidence type="ECO:0000313" key="8">
    <source>
        <dbReference type="Proteomes" id="UP000323521"/>
    </source>
</evidence>
<evidence type="ECO:0000259" key="6">
    <source>
        <dbReference type="Pfam" id="PF00156"/>
    </source>
</evidence>
<gene>
    <name evidence="5" type="primary">pyrR</name>
    <name evidence="7" type="ORF">DCMF_08870</name>
</gene>
<dbReference type="NCBIfam" id="NF003545">
    <property type="entry name" value="PRK05205.1-1"/>
    <property type="match status" value="1"/>
</dbReference>
<dbReference type="OrthoDB" id="9802227at2"/>
<accession>A0A3G1KQY1</accession>
<dbReference type="SUPFAM" id="SSF53271">
    <property type="entry name" value="PRTase-like"/>
    <property type="match status" value="1"/>
</dbReference>
<dbReference type="Pfam" id="PF00156">
    <property type="entry name" value="Pribosyltran"/>
    <property type="match status" value="1"/>
</dbReference>
<dbReference type="Gene3D" id="3.40.50.2020">
    <property type="match status" value="1"/>
</dbReference>
<dbReference type="FunFam" id="3.40.50.2020:FF:000020">
    <property type="entry name" value="Bifunctional protein PyrR"/>
    <property type="match status" value="1"/>
</dbReference>
<dbReference type="Proteomes" id="UP000323521">
    <property type="component" value="Chromosome"/>
</dbReference>
<dbReference type="InterPro" id="IPR029057">
    <property type="entry name" value="PRTase-like"/>
</dbReference>
<reference evidence="7 8" key="1">
    <citation type="submission" date="2016-10" db="EMBL/GenBank/DDBJ databases">
        <title>Complete Genome Sequence of Peptococcaceae strain DCMF.</title>
        <authorList>
            <person name="Edwards R.J."/>
            <person name="Holland S.I."/>
            <person name="Deshpande N.P."/>
            <person name="Wong Y.K."/>
            <person name="Ertan H."/>
            <person name="Manefield M."/>
            <person name="Russell T.L."/>
            <person name="Lee M.J."/>
        </authorList>
    </citation>
    <scope>NUCLEOTIDE SEQUENCE [LARGE SCALE GENOMIC DNA]</scope>
    <source>
        <strain evidence="7 8">DCMF</strain>
    </source>
</reference>
<keyword evidence="4 5" id="KW-0804">Transcription</keyword>
<dbReference type="KEGG" id="fwa:DCMF_08870"/>
<sequence>MKLIEKTQIMDKDAMRRALTRIAHEIIERNNGVENLCFIGIRSRGVPLAERLTRKVKEIEGKDLPIGVVDITLHRDDLALSSGQPVVSHTDVSFPVSGKTVILVDDVLFTGRTTRAALDAIFELGRPASIQLAVLVDRGHRELPIRPDYVGKNVPTSLKEIVSVYVGEIDKEDKVIIQEIADEKL</sequence>
<feature type="domain" description="Phosphoribosyltransferase" evidence="6">
    <location>
        <begin position="7"/>
        <end position="157"/>
    </location>
</feature>
<evidence type="ECO:0000256" key="5">
    <source>
        <dbReference type="HAMAP-Rule" id="MF_01219"/>
    </source>
</evidence>
<comment type="function">
    <text evidence="5">Also displays a weak uracil phosphoribosyltransferase activity which is not physiologically significant.</text>
</comment>